<comment type="function">
    <text evidence="12">Involved in chemotaxis. Part of a chemotaxis signal transduction system that modulates chemotaxis in response to various stimuli. Catalyzes the demethylation of specific methylglutamate residues introduced into the chemoreceptors (methyl-accepting chemotaxis proteins or MCP) by CheR. Also mediates the irreversible deamidation of specific glutamine residues to glutamic acid.</text>
</comment>
<dbReference type="Gene3D" id="3.40.50.2300">
    <property type="match status" value="1"/>
</dbReference>
<comment type="PTM">
    <text evidence="12">Phosphorylated by CheA. Phosphorylation of the N-terminal regulatory domain activates the methylesterase activity.</text>
</comment>
<comment type="catalytic activity">
    <reaction evidence="9 12">
        <text>L-glutaminyl-[protein] + H2O = L-glutamyl-[protein] + NH4(+)</text>
        <dbReference type="Rhea" id="RHEA:16441"/>
        <dbReference type="Rhea" id="RHEA-COMP:10207"/>
        <dbReference type="Rhea" id="RHEA-COMP:10208"/>
        <dbReference type="ChEBI" id="CHEBI:15377"/>
        <dbReference type="ChEBI" id="CHEBI:28938"/>
        <dbReference type="ChEBI" id="CHEBI:29973"/>
        <dbReference type="ChEBI" id="CHEBI:30011"/>
        <dbReference type="EC" id="3.5.1.44"/>
    </reaction>
</comment>
<evidence type="ECO:0000256" key="9">
    <source>
        <dbReference type="ARBA" id="ARBA00051178"/>
    </source>
</evidence>
<evidence type="ECO:0000256" key="2">
    <source>
        <dbReference type="ARBA" id="ARBA00022490"/>
    </source>
</evidence>
<dbReference type="HAMAP" id="MF_00099">
    <property type="entry name" value="CheB_chemtxs"/>
    <property type="match status" value="1"/>
</dbReference>
<evidence type="ECO:0000256" key="1">
    <source>
        <dbReference type="ARBA" id="ARBA00004496"/>
    </source>
</evidence>
<evidence type="ECO:0000256" key="3">
    <source>
        <dbReference type="ARBA" id="ARBA00022500"/>
    </source>
</evidence>
<reference evidence="19" key="1">
    <citation type="submission" date="2016-09" db="EMBL/GenBank/DDBJ databases">
        <authorList>
            <person name="Varghese N."/>
            <person name="Submissions S."/>
        </authorList>
    </citation>
    <scope>NUCLEOTIDE SEQUENCE [LARGE SCALE GENOMIC DNA]</scope>
    <source>
        <strain evidence="19">TNe-862</strain>
    </source>
</reference>
<dbReference type="CDD" id="cd16432">
    <property type="entry name" value="CheB_Rec"/>
    <property type="match status" value="1"/>
</dbReference>
<dbReference type="GO" id="GO:0005737">
    <property type="term" value="C:cytoplasm"/>
    <property type="evidence" value="ECO:0007669"/>
    <property type="project" value="UniProtKB-SubCell"/>
</dbReference>
<dbReference type="EC" id="3.1.1.61" evidence="7 12"/>
<evidence type="ECO:0000256" key="12">
    <source>
        <dbReference type="HAMAP-Rule" id="MF_00099"/>
    </source>
</evidence>
<dbReference type="InterPro" id="IPR008248">
    <property type="entry name" value="CheB-like"/>
</dbReference>
<evidence type="ECO:0000256" key="13">
    <source>
        <dbReference type="PROSITE-ProRule" id="PRU00050"/>
    </source>
</evidence>
<dbReference type="PROSITE" id="PS50122">
    <property type="entry name" value="CHEB"/>
    <property type="match status" value="1"/>
</dbReference>
<feature type="region of interest" description="Disordered" evidence="15">
    <location>
        <begin position="143"/>
        <end position="162"/>
    </location>
</feature>
<dbReference type="NCBIfam" id="NF009206">
    <property type="entry name" value="PRK12555.1"/>
    <property type="match status" value="1"/>
</dbReference>
<dbReference type="PANTHER" id="PTHR42872">
    <property type="entry name" value="PROTEIN-GLUTAMATE METHYLESTERASE/PROTEIN-GLUTAMINE GLUTAMINASE"/>
    <property type="match status" value="1"/>
</dbReference>
<dbReference type="InterPro" id="IPR035909">
    <property type="entry name" value="CheB_C"/>
</dbReference>
<keyword evidence="5 12" id="KW-0378">Hydrolase</keyword>
<dbReference type="Pfam" id="PF01339">
    <property type="entry name" value="CheB_methylest"/>
    <property type="match status" value="1"/>
</dbReference>
<evidence type="ECO:0000256" key="10">
    <source>
        <dbReference type="ARBA" id="ARBA00061116"/>
    </source>
</evidence>
<dbReference type="AlphaFoldDB" id="A0A1G6T395"/>
<keyword evidence="4 12" id="KW-0597">Phosphoprotein</keyword>
<dbReference type="PIRSF" id="PIRSF000876">
    <property type="entry name" value="RR_chemtxs_CheB"/>
    <property type="match status" value="1"/>
</dbReference>
<dbReference type="Proteomes" id="UP000198908">
    <property type="component" value="Unassembled WGS sequence"/>
</dbReference>
<feature type="modified residue" description="4-aspartylphosphate" evidence="12 14">
    <location>
        <position position="56"/>
    </location>
</feature>
<dbReference type="STRING" id="416944.SAMN05421548_116104"/>
<evidence type="ECO:0000259" key="17">
    <source>
        <dbReference type="PROSITE" id="PS50122"/>
    </source>
</evidence>
<evidence type="ECO:0000256" key="11">
    <source>
        <dbReference type="ARBA" id="ARBA00067927"/>
    </source>
</evidence>
<evidence type="ECO:0000256" key="5">
    <source>
        <dbReference type="ARBA" id="ARBA00022801"/>
    </source>
</evidence>
<dbReference type="FunFam" id="3.40.50.180:FF:000001">
    <property type="entry name" value="Protein-glutamate methylesterase/protein-glutamine glutaminase"/>
    <property type="match status" value="1"/>
</dbReference>
<dbReference type="Gene3D" id="3.40.50.180">
    <property type="entry name" value="Methylesterase CheB, C-terminal domain"/>
    <property type="match status" value="1"/>
</dbReference>
<feature type="active site" evidence="12 13">
    <location>
        <position position="308"/>
    </location>
</feature>
<dbReference type="Pfam" id="PF00072">
    <property type="entry name" value="Response_reg"/>
    <property type="match status" value="1"/>
</dbReference>
<comment type="catalytic activity">
    <reaction evidence="8 12">
        <text>[protein]-L-glutamate 5-O-methyl ester + H2O = L-glutamyl-[protein] + methanol + H(+)</text>
        <dbReference type="Rhea" id="RHEA:23236"/>
        <dbReference type="Rhea" id="RHEA-COMP:10208"/>
        <dbReference type="Rhea" id="RHEA-COMP:10311"/>
        <dbReference type="ChEBI" id="CHEBI:15377"/>
        <dbReference type="ChEBI" id="CHEBI:15378"/>
        <dbReference type="ChEBI" id="CHEBI:17790"/>
        <dbReference type="ChEBI" id="CHEBI:29973"/>
        <dbReference type="ChEBI" id="CHEBI:82795"/>
        <dbReference type="EC" id="3.1.1.61"/>
    </reaction>
</comment>
<dbReference type="GO" id="GO:0050568">
    <property type="term" value="F:protein-glutamine glutaminase activity"/>
    <property type="evidence" value="ECO:0007669"/>
    <property type="project" value="UniProtKB-UniRule"/>
</dbReference>
<evidence type="ECO:0000313" key="18">
    <source>
        <dbReference type="EMBL" id="SDD23518.1"/>
    </source>
</evidence>
<evidence type="ECO:0000256" key="15">
    <source>
        <dbReference type="SAM" id="MobiDB-lite"/>
    </source>
</evidence>
<feature type="active site" evidence="12 13">
    <location>
        <position position="212"/>
    </location>
</feature>
<dbReference type="GO" id="GO:0000156">
    <property type="term" value="F:phosphorelay response regulator activity"/>
    <property type="evidence" value="ECO:0007669"/>
    <property type="project" value="InterPro"/>
</dbReference>
<organism evidence="18 19">
    <name type="scientific">Paraburkholderia lycopersici</name>
    <dbReference type="NCBI Taxonomy" id="416944"/>
    <lineage>
        <taxon>Bacteria</taxon>
        <taxon>Pseudomonadati</taxon>
        <taxon>Pseudomonadota</taxon>
        <taxon>Betaproteobacteria</taxon>
        <taxon>Burkholderiales</taxon>
        <taxon>Burkholderiaceae</taxon>
        <taxon>Paraburkholderia</taxon>
    </lineage>
</organism>
<dbReference type="EC" id="3.5.1.44" evidence="6 12"/>
<evidence type="ECO:0000256" key="8">
    <source>
        <dbReference type="ARBA" id="ARBA00048267"/>
    </source>
</evidence>
<dbReference type="EMBL" id="FMYQ01000016">
    <property type="protein sequence ID" value="SDD23518.1"/>
    <property type="molecule type" value="Genomic_DNA"/>
</dbReference>
<dbReference type="SMART" id="SM00448">
    <property type="entry name" value="REC"/>
    <property type="match status" value="1"/>
</dbReference>
<comment type="domain">
    <text evidence="12">Contains a C-terminal catalytic domain, and an N-terminal region which modulates catalytic activity.</text>
</comment>
<dbReference type="CDD" id="cd17541">
    <property type="entry name" value="REC_CheB-like"/>
    <property type="match status" value="1"/>
</dbReference>
<accession>A0A1G6T395</accession>
<dbReference type="InterPro" id="IPR001789">
    <property type="entry name" value="Sig_transdc_resp-reg_receiver"/>
</dbReference>
<comment type="subcellular location">
    <subcellularLocation>
        <location evidence="1 12">Cytoplasm</location>
    </subcellularLocation>
</comment>
<dbReference type="FunFam" id="3.40.50.2300:FF:000060">
    <property type="entry name" value="Protein-glutamate methylesterase/protein-glutamine glutaminase"/>
    <property type="match status" value="1"/>
</dbReference>
<dbReference type="InterPro" id="IPR011006">
    <property type="entry name" value="CheY-like_superfamily"/>
</dbReference>
<evidence type="ECO:0000256" key="14">
    <source>
        <dbReference type="PROSITE-ProRule" id="PRU00169"/>
    </source>
</evidence>
<gene>
    <name evidence="12" type="primary">cheB</name>
    <name evidence="18" type="ORF">SAMN05421548_116104</name>
</gene>
<proteinExistence type="inferred from homology"/>
<keyword evidence="3 12" id="KW-0145">Chemotaxis</keyword>
<protein>
    <recommendedName>
        <fullName evidence="11 12">Protein-glutamate methylesterase/protein-glutamine glutaminase</fullName>
        <ecNumber evidence="7 12">3.1.1.61</ecNumber>
        <ecNumber evidence="6 12">3.5.1.44</ecNumber>
    </recommendedName>
</protein>
<evidence type="ECO:0000256" key="7">
    <source>
        <dbReference type="ARBA" id="ARBA00039140"/>
    </source>
</evidence>
<sequence length="373" mass="39681">MQKIKVLCVDDSALIRSLMTEIINSQPDMTVVATAPDPLVARELIKQHNPDVLTLDVEMPRMDGLDFLEKLMRLRPMPVVMVSSLTERGNEITLRALELGAVDFVTKPKVGIRDGMLEYSEKLADKVRAAARARVRAHHAPVAPAGGAAGHAHGAHGHAAAPAANPAPMLNNPLVSTEKLVIIGASTGGTEAIREVLQPLPPDAPAVLIAQHMPPGFTKSFAQRLNGLCRIAVKEAEHGERVLPGHAYIAPGHAHLLLARSGANYIAHLSDDPPVNRHRPSVDVLFHSAALHAGKNAIGVILTGMGRDGAAGLLEMRQAGAYTLAQDEASCIVFGMPREAIALGAADEIASLPDMSRRVMARLASMGDRVQRV</sequence>
<dbReference type="PANTHER" id="PTHR42872:SF6">
    <property type="entry name" value="PROTEIN-GLUTAMATE METHYLESTERASE_PROTEIN-GLUTAMINE GLUTAMINASE"/>
    <property type="match status" value="1"/>
</dbReference>
<evidence type="ECO:0000256" key="4">
    <source>
        <dbReference type="ARBA" id="ARBA00022553"/>
    </source>
</evidence>
<dbReference type="GO" id="GO:0008984">
    <property type="term" value="F:protein-glutamate methylesterase activity"/>
    <property type="evidence" value="ECO:0007669"/>
    <property type="project" value="UniProtKB-UniRule"/>
</dbReference>
<comment type="similarity">
    <text evidence="10 12">Belongs to the CheB family.</text>
</comment>
<evidence type="ECO:0000313" key="19">
    <source>
        <dbReference type="Proteomes" id="UP000198908"/>
    </source>
</evidence>
<evidence type="ECO:0000256" key="6">
    <source>
        <dbReference type="ARBA" id="ARBA00039019"/>
    </source>
</evidence>
<feature type="domain" description="CheB-type methylesterase" evidence="17">
    <location>
        <begin position="174"/>
        <end position="366"/>
    </location>
</feature>
<dbReference type="InterPro" id="IPR000673">
    <property type="entry name" value="Sig_transdc_resp-reg_Me-estase"/>
</dbReference>
<dbReference type="NCBIfam" id="NF001965">
    <property type="entry name" value="PRK00742.1"/>
    <property type="match status" value="1"/>
</dbReference>
<dbReference type="SUPFAM" id="SSF52738">
    <property type="entry name" value="Methylesterase CheB, C-terminal domain"/>
    <property type="match status" value="1"/>
</dbReference>
<feature type="active site" evidence="12 13">
    <location>
        <position position="186"/>
    </location>
</feature>
<evidence type="ECO:0000259" key="16">
    <source>
        <dbReference type="PROSITE" id="PS50110"/>
    </source>
</evidence>
<feature type="domain" description="Response regulatory" evidence="16">
    <location>
        <begin position="5"/>
        <end position="122"/>
    </location>
</feature>
<name>A0A1G6T395_9BURK</name>
<keyword evidence="19" id="KW-1185">Reference proteome</keyword>
<dbReference type="GO" id="GO:0006935">
    <property type="term" value="P:chemotaxis"/>
    <property type="evidence" value="ECO:0007669"/>
    <property type="project" value="UniProtKB-UniRule"/>
</dbReference>
<dbReference type="SUPFAM" id="SSF52172">
    <property type="entry name" value="CheY-like"/>
    <property type="match status" value="1"/>
</dbReference>
<dbReference type="PROSITE" id="PS50110">
    <property type="entry name" value="RESPONSE_REGULATORY"/>
    <property type="match status" value="1"/>
</dbReference>
<keyword evidence="2 12" id="KW-0963">Cytoplasm</keyword>